<organism evidence="1 2">
    <name type="scientific">Coniochaeta ligniaria NRRL 30616</name>
    <dbReference type="NCBI Taxonomy" id="1408157"/>
    <lineage>
        <taxon>Eukaryota</taxon>
        <taxon>Fungi</taxon>
        <taxon>Dikarya</taxon>
        <taxon>Ascomycota</taxon>
        <taxon>Pezizomycotina</taxon>
        <taxon>Sordariomycetes</taxon>
        <taxon>Sordariomycetidae</taxon>
        <taxon>Coniochaetales</taxon>
        <taxon>Coniochaetaceae</taxon>
        <taxon>Coniochaeta</taxon>
    </lineage>
</organism>
<proteinExistence type="predicted"/>
<dbReference type="AlphaFoldDB" id="A0A1J7ISJ7"/>
<dbReference type="InterPro" id="IPR038883">
    <property type="entry name" value="AN11006-like"/>
</dbReference>
<reference evidence="1 2" key="1">
    <citation type="submission" date="2016-10" db="EMBL/GenBank/DDBJ databases">
        <title>Draft genome sequence of Coniochaeta ligniaria NRRL30616, a lignocellulolytic fungus for bioabatement of inhibitors in plant biomass hydrolysates.</title>
        <authorList>
            <consortium name="DOE Joint Genome Institute"/>
            <person name="Jimenez D.J."/>
            <person name="Hector R.E."/>
            <person name="Riley R."/>
            <person name="Sun H."/>
            <person name="Grigoriev I.V."/>
            <person name="Van Elsas J.D."/>
            <person name="Nichols N.N."/>
        </authorList>
    </citation>
    <scope>NUCLEOTIDE SEQUENCE [LARGE SCALE GENOMIC DNA]</scope>
    <source>
        <strain evidence="1 2">NRRL 30616</strain>
    </source>
</reference>
<dbReference type="PANTHER" id="PTHR42085:SF1">
    <property type="entry name" value="F-BOX DOMAIN-CONTAINING PROTEIN"/>
    <property type="match status" value="1"/>
</dbReference>
<dbReference type="OrthoDB" id="72726at2759"/>
<name>A0A1J7ISJ7_9PEZI</name>
<sequence>MVRKEKKKRRTQKRAKKPIPSRFVPVETCAQENSQLFQLPQEIRDHIYSLVFNTWYGHKGNLYVSLGENRGPKDVRDWRNKDALALLRTCRRVKEEVGDSWMKHAQLFVFTEPGKMLDALAGMSPDQLSVIREIRVSSRPIMLSEGRHYNENDGNTLLMHADVFYRLAAILKLLPGLCLDKLTVVDDLDCPNEKLLYDTLNGLIEESEGWQELHFIAMKGKMLTYAPEPGIEFPDRLKRRPQPMHWQSTLEQRDGLESKPSVSIFESTKQIRLATVTNPAWREQVEQRLLEGQTKETFGLQQDTQLAPEGGNEILIVAKRGAGVDYRVKENSPYLKKWPDIRHKWPGKTWKEIRRACIREQFHDAESDSDDEFGDFFFVSDDDRRYGDREYRVHHKDGEYEWDCDDEYALDYDDDSAYSYHYRRDMF</sequence>
<dbReference type="PANTHER" id="PTHR42085">
    <property type="entry name" value="F-BOX DOMAIN-CONTAINING PROTEIN"/>
    <property type="match status" value="1"/>
</dbReference>
<gene>
    <name evidence="1" type="ORF">CONLIGDRAFT_632240</name>
</gene>
<protein>
    <submittedName>
        <fullName evidence="1">Uncharacterized protein</fullName>
    </submittedName>
</protein>
<accession>A0A1J7ISJ7</accession>
<dbReference type="InParanoid" id="A0A1J7ISJ7"/>
<keyword evidence="2" id="KW-1185">Reference proteome</keyword>
<dbReference type="Proteomes" id="UP000182658">
    <property type="component" value="Unassembled WGS sequence"/>
</dbReference>
<dbReference type="EMBL" id="KV875097">
    <property type="protein sequence ID" value="OIW30147.1"/>
    <property type="molecule type" value="Genomic_DNA"/>
</dbReference>
<evidence type="ECO:0000313" key="2">
    <source>
        <dbReference type="Proteomes" id="UP000182658"/>
    </source>
</evidence>
<evidence type="ECO:0000313" key="1">
    <source>
        <dbReference type="EMBL" id="OIW30147.1"/>
    </source>
</evidence>